<dbReference type="Proteomes" id="UP001530293">
    <property type="component" value="Unassembled WGS sequence"/>
</dbReference>
<dbReference type="SMART" id="SM00558">
    <property type="entry name" value="JmjC"/>
    <property type="match status" value="1"/>
</dbReference>
<feature type="compositionally biased region" description="Basic and acidic residues" evidence="6">
    <location>
        <begin position="610"/>
        <end position="642"/>
    </location>
</feature>
<feature type="compositionally biased region" description="Polar residues" evidence="6">
    <location>
        <begin position="194"/>
        <end position="215"/>
    </location>
</feature>
<keyword evidence="7" id="KW-0812">Transmembrane</keyword>
<dbReference type="GO" id="GO:0016020">
    <property type="term" value="C:membrane"/>
    <property type="evidence" value="ECO:0007669"/>
    <property type="project" value="UniProtKB-SubCell"/>
</dbReference>
<feature type="compositionally biased region" description="Basic and acidic residues" evidence="6">
    <location>
        <begin position="1131"/>
        <end position="1140"/>
    </location>
</feature>
<keyword evidence="11" id="KW-1185">Reference proteome</keyword>
<dbReference type="InterPro" id="IPR003347">
    <property type="entry name" value="JmjC_dom"/>
</dbReference>
<feature type="domain" description="SMP-LTD" evidence="9">
    <location>
        <begin position="897"/>
        <end position="1090"/>
    </location>
</feature>
<feature type="compositionally biased region" description="Gly residues" evidence="6">
    <location>
        <begin position="1157"/>
        <end position="1166"/>
    </location>
</feature>
<evidence type="ECO:0000256" key="5">
    <source>
        <dbReference type="ARBA" id="ARBA00023136"/>
    </source>
</evidence>
<dbReference type="InterPro" id="IPR031468">
    <property type="entry name" value="SMP_LBD"/>
</dbReference>
<evidence type="ECO:0000256" key="2">
    <source>
        <dbReference type="ARBA" id="ARBA00022448"/>
    </source>
</evidence>
<keyword evidence="4" id="KW-0446">Lipid-binding</keyword>
<evidence type="ECO:0000256" key="7">
    <source>
        <dbReference type="SAM" id="Phobius"/>
    </source>
</evidence>
<sequence length="1264" mass="140471">MHGINFTQRRNLTRDRRRRCIELEQTAASRSYNGNGMSGNLPPLPTTDDNLDDGEEEAENDIMDEMKNGAAGGDSGGCSTLFGHPYGALPYGNIHLAACPTTISATTTYSSNTSSQWQPDIVRHSGLGPYFRLLNDEQLLTILSYIDGPTLATGVILASRFMYVAGHHEELWRDLVLRATSWGDDEEGFIVPSPTYSKESSTTALDGKSSSATTSSIGRKRKVGCWKDIYAYNHHRHHDHGNDKPRVLLQHNPITISGIYSDTFFRSWLCRSFALQPSWLSTHTVPTLQHNTITTETFLDYEERNVPLLIQGASTTWAALHKWKQPNYLIDTCSTTKFRATSGAAPLPTSFTMQNYINYCASSTEESPLYLFDRSFGYKVPQLLHDFECDLKRTCPWWDVNSAHGHDLFSVLGEERRPDHQWLIVGPKRSGSCFHIDPNCTHAWNAPILGRKRWIFYPPGVTPPGIYPSPNGDDVCMPISIGEWFLTYWNEHVERRMDPDVSKRPMECTACPGDVLFVPHGWWHMVLNIGNEEDEEDDSNDESDGTKLNDPLRGVSIALTRNYVSASNLPDVLRFLDTKVSQISGCRDRKEAVRPEELGREFRTTLMAVPDKDGIDGDKGNEQNRVSFDKKKCDGNDDKQPEKGISSKGRWVDLLERSELRAKDGWSCKAWTDDASLSTCAHVGDGCVAMANERTKKRRIGSSVLTKAKQPQTVTACDAAANSLDPDAVSNGTAIASSPIDLAAPPPLLEYVANTAASATESALEYVSSTVARETIHRAPILSLTISFILGGIFFSTIAAAFAGVIALGKENTRRLREVVAIVIRRNWSVMKISMTFTMDVLRGKEKMSGFKNRFPAALQAFREGVAEVKRVFTESVDAIKKETQLYSAAVGLPGLIPIQYIFDRIFPSMLTAPFEAAMEDALLQMVRENQQIRSLSLKKFTLGKTAPRILEARLFDLGDRDMAFDLEMSWSPSSSSSSSLLFTGKDEARADLELLVASTIIGAKIPVTIQNIRFDGPVRLILVGLRRDEPGWEALLISFPRPPKIGFDIKVAGGLITKIPWLRNELEKMLYDALAGEVLWPRRAVVSAPAPAKTKPLLNPTQVMSLMNDDPLLRMEREFKASVPDDFRSTFEGSMHDDTPQIDIRQVNDTKSDNGNGRGGSGDAVGGASRARISVPMLGRVWQRERARMATKAADAATTVDTVQLMAQYLQQEATNNNLRKDSTMPAMILVGVEEKKSWFRRVLSEFLLPRSLLSYATREGGI</sequence>
<feature type="transmembrane region" description="Helical" evidence="7">
    <location>
        <begin position="781"/>
        <end position="808"/>
    </location>
</feature>
<comment type="subcellular location">
    <subcellularLocation>
        <location evidence="1">Membrane</location>
    </subcellularLocation>
</comment>
<dbReference type="InterPro" id="IPR036047">
    <property type="entry name" value="F-box-like_dom_sf"/>
</dbReference>
<evidence type="ECO:0000256" key="6">
    <source>
        <dbReference type="SAM" id="MobiDB-lite"/>
    </source>
</evidence>
<reference evidence="10 11" key="1">
    <citation type="submission" date="2024-10" db="EMBL/GenBank/DDBJ databases">
        <title>Updated reference genomes for cyclostephanoid diatoms.</title>
        <authorList>
            <person name="Roberts W.R."/>
            <person name="Alverson A.J."/>
        </authorList>
    </citation>
    <scope>NUCLEOTIDE SEQUENCE [LARGE SCALE GENOMIC DNA]</scope>
    <source>
        <strain evidence="10 11">AJA232-27</strain>
    </source>
</reference>
<feature type="region of interest" description="Disordered" evidence="6">
    <location>
        <begin position="193"/>
        <end position="215"/>
    </location>
</feature>
<dbReference type="SUPFAM" id="SSF51197">
    <property type="entry name" value="Clavaminate synthase-like"/>
    <property type="match status" value="1"/>
</dbReference>
<feature type="region of interest" description="Disordered" evidence="6">
    <location>
        <begin position="1131"/>
        <end position="1170"/>
    </location>
</feature>
<keyword evidence="2" id="KW-0813">Transport</keyword>
<dbReference type="CDD" id="cd21669">
    <property type="entry name" value="SMP_SF"/>
    <property type="match status" value="1"/>
</dbReference>
<dbReference type="GO" id="GO:0008289">
    <property type="term" value="F:lipid binding"/>
    <property type="evidence" value="ECO:0007669"/>
    <property type="project" value="UniProtKB-KW"/>
</dbReference>
<feature type="compositionally biased region" description="Polar residues" evidence="6">
    <location>
        <begin position="26"/>
        <end position="35"/>
    </location>
</feature>
<dbReference type="InterPro" id="IPR050910">
    <property type="entry name" value="JMJD6_ArgDemeth/LysHydrox"/>
</dbReference>
<dbReference type="AlphaFoldDB" id="A0ABD3M718"/>
<evidence type="ECO:0000259" key="9">
    <source>
        <dbReference type="PROSITE" id="PS51847"/>
    </source>
</evidence>
<evidence type="ECO:0000313" key="11">
    <source>
        <dbReference type="Proteomes" id="UP001530293"/>
    </source>
</evidence>
<dbReference type="EMBL" id="JALLBG020000198">
    <property type="protein sequence ID" value="KAL3759708.1"/>
    <property type="molecule type" value="Genomic_DNA"/>
</dbReference>
<keyword evidence="3" id="KW-0445">Lipid transport</keyword>
<keyword evidence="5 7" id="KW-0472">Membrane</keyword>
<name>A0ABD3M718_9STRA</name>
<dbReference type="PROSITE" id="PS51184">
    <property type="entry name" value="JMJC"/>
    <property type="match status" value="1"/>
</dbReference>
<evidence type="ECO:0000256" key="4">
    <source>
        <dbReference type="ARBA" id="ARBA00023121"/>
    </source>
</evidence>
<feature type="region of interest" description="Disordered" evidence="6">
    <location>
        <begin position="26"/>
        <end position="54"/>
    </location>
</feature>
<dbReference type="Pfam" id="PF13621">
    <property type="entry name" value="Cupin_8"/>
    <property type="match status" value="1"/>
</dbReference>
<dbReference type="GO" id="GO:0006869">
    <property type="term" value="P:lipid transport"/>
    <property type="evidence" value="ECO:0007669"/>
    <property type="project" value="UniProtKB-KW"/>
</dbReference>
<dbReference type="Gene3D" id="2.60.120.650">
    <property type="entry name" value="Cupin"/>
    <property type="match status" value="1"/>
</dbReference>
<evidence type="ECO:0000256" key="3">
    <source>
        <dbReference type="ARBA" id="ARBA00023055"/>
    </source>
</evidence>
<dbReference type="PANTHER" id="PTHR12480:SF21">
    <property type="entry name" value="JMJC DOMAIN-CONTAINING PROTEIN 8"/>
    <property type="match status" value="1"/>
</dbReference>
<gene>
    <name evidence="10" type="ORF">ACHAWU_010277</name>
</gene>
<comment type="caution">
    <text evidence="10">The sequence shown here is derived from an EMBL/GenBank/DDBJ whole genome shotgun (WGS) entry which is preliminary data.</text>
</comment>
<evidence type="ECO:0008006" key="12">
    <source>
        <dbReference type="Google" id="ProtNLM"/>
    </source>
</evidence>
<evidence type="ECO:0000313" key="10">
    <source>
        <dbReference type="EMBL" id="KAL3759708.1"/>
    </source>
</evidence>
<protein>
    <recommendedName>
        <fullName evidence="12">JmjC domain-containing protein</fullName>
    </recommendedName>
</protein>
<evidence type="ECO:0000259" key="8">
    <source>
        <dbReference type="PROSITE" id="PS51184"/>
    </source>
</evidence>
<proteinExistence type="predicted"/>
<feature type="domain" description="JmjC" evidence="8">
    <location>
        <begin position="389"/>
        <end position="580"/>
    </location>
</feature>
<dbReference type="PANTHER" id="PTHR12480">
    <property type="entry name" value="ARGININE DEMETHYLASE AND LYSYL-HYDROXYLASE JMJD"/>
    <property type="match status" value="1"/>
</dbReference>
<feature type="region of interest" description="Disordered" evidence="6">
    <location>
        <begin position="610"/>
        <end position="648"/>
    </location>
</feature>
<dbReference type="SUPFAM" id="SSF81383">
    <property type="entry name" value="F-box domain"/>
    <property type="match status" value="1"/>
</dbReference>
<organism evidence="10 11">
    <name type="scientific">Discostella pseudostelligera</name>
    <dbReference type="NCBI Taxonomy" id="259834"/>
    <lineage>
        <taxon>Eukaryota</taxon>
        <taxon>Sar</taxon>
        <taxon>Stramenopiles</taxon>
        <taxon>Ochrophyta</taxon>
        <taxon>Bacillariophyta</taxon>
        <taxon>Coscinodiscophyceae</taxon>
        <taxon>Thalassiosirophycidae</taxon>
        <taxon>Stephanodiscales</taxon>
        <taxon>Stephanodiscaceae</taxon>
        <taxon>Discostella</taxon>
    </lineage>
</organism>
<dbReference type="PROSITE" id="PS51847">
    <property type="entry name" value="SMP"/>
    <property type="match status" value="1"/>
</dbReference>
<accession>A0ABD3M718</accession>
<keyword evidence="7" id="KW-1133">Transmembrane helix</keyword>
<dbReference type="InterPro" id="IPR041667">
    <property type="entry name" value="Cupin_8"/>
</dbReference>
<evidence type="ECO:0000256" key="1">
    <source>
        <dbReference type="ARBA" id="ARBA00004370"/>
    </source>
</evidence>